<keyword evidence="7" id="KW-1185">Reference proteome</keyword>
<dbReference type="Gene3D" id="3.40.50.300">
    <property type="entry name" value="P-loop containing nucleotide triphosphate hydrolases"/>
    <property type="match status" value="1"/>
</dbReference>
<dbReference type="InterPro" id="IPR027417">
    <property type="entry name" value="P-loop_NTPase"/>
</dbReference>
<keyword evidence="3" id="KW-0067">ATP-binding</keyword>
<dbReference type="InterPro" id="IPR014001">
    <property type="entry name" value="Helicase_ATP-bd"/>
</dbReference>
<evidence type="ECO:0000313" key="7">
    <source>
        <dbReference type="Proteomes" id="UP001256712"/>
    </source>
</evidence>
<dbReference type="PROSITE" id="PS51192">
    <property type="entry name" value="HELICASE_ATP_BIND_1"/>
    <property type="match status" value="1"/>
</dbReference>
<dbReference type="PROSITE" id="PS51194">
    <property type="entry name" value="HELICASE_CTER"/>
    <property type="match status" value="1"/>
</dbReference>
<dbReference type="SMART" id="SM00490">
    <property type="entry name" value="HELICc"/>
    <property type="match status" value="1"/>
</dbReference>
<dbReference type="SUPFAM" id="SSF52540">
    <property type="entry name" value="P-loop containing nucleoside triphosphate hydrolases"/>
    <property type="match status" value="2"/>
</dbReference>
<dbReference type="InterPro" id="IPR050628">
    <property type="entry name" value="SNF2_RAD54_helicase_TF"/>
</dbReference>
<dbReference type="InterPro" id="IPR001650">
    <property type="entry name" value="Helicase_C-like"/>
</dbReference>
<accession>A0AAE9LNG9</accession>
<name>A0AAE9LNG9_9ABAC</name>
<feature type="domain" description="Helicase ATP-binding" evidence="4">
    <location>
        <begin position="44"/>
        <end position="205"/>
    </location>
</feature>
<dbReference type="CDD" id="cd18008">
    <property type="entry name" value="DEXDc_SHPRH-like"/>
    <property type="match status" value="1"/>
</dbReference>
<dbReference type="Pfam" id="PF00271">
    <property type="entry name" value="Helicase_C"/>
    <property type="match status" value="1"/>
</dbReference>
<dbReference type="GO" id="GO:0005524">
    <property type="term" value="F:ATP binding"/>
    <property type="evidence" value="ECO:0007669"/>
    <property type="project" value="UniProtKB-KW"/>
</dbReference>
<dbReference type="InterPro" id="IPR000330">
    <property type="entry name" value="SNF2_N"/>
</dbReference>
<dbReference type="InterPro" id="IPR049730">
    <property type="entry name" value="SNF2/RAD54-like_C"/>
</dbReference>
<dbReference type="GO" id="GO:0006281">
    <property type="term" value="P:DNA repair"/>
    <property type="evidence" value="ECO:0007669"/>
    <property type="project" value="TreeGrafter"/>
</dbReference>
<feature type="domain" description="Helicase C-terminal" evidence="5">
    <location>
        <begin position="332"/>
        <end position="491"/>
    </location>
</feature>
<sequence>MDDYKLHLQEFFDDGSAVAENDDFKHEALLLAHQKKGIRWMVNREKNGRPNGGVLADDMGLGKTLSVLMLIANNNCLNLKTLIICPLSLMNHWCNENQKHNLNFNILQYHKAVPIDAAAFDHYHIVVTTYNVLLAHYKKNNQSNLFQHRWHRIVLDEAHIIKNFKTNVHKAACALIATNRWCITGTPIHNKHWDMYSMINFLKCRPFNNRKIWKMLNKNTYSSTNRIKSIVKKIVLKRNKSEIALNIPQHTIEYVHVNFKDEERLLYDDLKGKFEKAYAEAVVNKNAQHKTKKMQDVLWLILKLRQICCHPHLAFKSYNVDYISSKCERVLDLIDSILNTNGDDKIILVSQWIKYLKIFQHLLARKHIHALMYTGQTKLDDRNLAEAAFNNTIVNTQHRVLLLSIKCGGVGLNLIGANHIVILEPHWNPQIELQAQNRINRIGQNKTTFVYKMLNVEDNSIEKYIKQRQDNKIAFVNTVFEKTSLELEDIKKFFNL</sequence>
<reference evidence="6" key="1">
    <citation type="journal article" date="2022" name="J. Invertebr. Pathol.">
        <title>Identification of a new nucleopolyhedrovirus isolated from the olive leaf moth, Palpita vitrealis, from two locations in Egypt.</title>
        <authorList>
            <person name="El-Salamouny S."/>
            <person name="Wennmann J.T."/>
            <person name="Kleespies R.G."/>
            <person name="Richert-Poggeler K.R."/>
            <person name="Mansour A."/>
            <person name="Awad M."/>
            <person name="Agamy E."/>
            <person name="Salama R."/>
            <person name="Jehle J.A."/>
        </authorList>
    </citation>
    <scope>NUCLEOTIDE SEQUENCE</scope>
    <source>
        <strain evidence="6">Giza 2005</strain>
    </source>
</reference>
<evidence type="ECO:0000259" key="4">
    <source>
        <dbReference type="PROSITE" id="PS51192"/>
    </source>
</evidence>
<proteinExistence type="predicted"/>
<keyword evidence="1" id="KW-0547">Nucleotide-binding</keyword>
<dbReference type="Gene3D" id="3.40.50.10810">
    <property type="entry name" value="Tandem AAA-ATPase domain"/>
    <property type="match status" value="1"/>
</dbReference>
<keyword evidence="2" id="KW-0378">Hydrolase</keyword>
<dbReference type="CDD" id="cd18793">
    <property type="entry name" value="SF2_C_SNF"/>
    <property type="match status" value="1"/>
</dbReference>
<dbReference type="Pfam" id="PF00176">
    <property type="entry name" value="SNF2-rel_dom"/>
    <property type="match status" value="1"/>
</dbReference>
<dbReference type="PANTHER" id="PTHR45626">
    <property type="entry name" value="TRANSCRIPTION TERMINATION FACTOR 2-RELATED"/>
    <property type="match status" value="1"/>
</dbReference>
<evidence type="ECO:0000313" key="6">
    <source>
        <dbReference type="EMBL" id="USC25894.1"/>
    </source>
</evidence>
<dbReference type="Proteomes" id="UP001256712">
    <property type="component" value="Segment"/>
</dbReference>
<protein>
    <submittedName>
        <fullName evidence="6">Gta</fullName>
    </submittedName>
</protein>
<evidence type="ECO:0000256" key="2">
    <source>
        <dbReference type="ARBA" id="ARBA00022801"/>
    </source>
</evidence>
<evidence type="ECO:0000256" key="1">
    <source>
        <dbReference type="ARBA" id="ARBA00022741"/>
    </source>
</evidence>
<evidence type="ECO:0000259" key="5">
    <source>
        <dbReference type="PROSITE" id="PS51194"/>
    </source>
</evidence>
<dbReference type="SMART" id="SM00487">
    <property type="entry name" value="DEXDc"/>
    <property type="match status" value="1"/>
</dbReference>
<dbReference type="EMBL" id="OL685370">
    <property type="protein sequence ID" value="USC25894.1"/>
    <property type="molecule type" value="Genomic_DNA"/>
</dbReference>
<organism evidence="6 7">
    <name type="scientific">Palpita vitrealis nucleopolyhedrovirus</name>
    <dbReference type="NCBI Taxonomy" id="2951960"/>
    <lineage>
        <taxon>Viruses</taxon>
        <taxon>Viruses incertae sedis</taxon>
        <taxon>Naldaviricetes</taxon>
        <taxon>Lefavirales</taxon>
        <taxon>Baculoviridae</taxon>
        <taxon>Alphabaculovirus</taxon>
        <taxon>Alphabaculovirus pavitrealis</taxon>
    </lineage>
</organism>
<dbReference type="GO" id="GO:0008094">
    <property type="term" value="F:ATP-dependent activity, acting on DNA"/>
    <property type="evidence" value="ECO:0007669"/>
    <property type="project" value="TreeGrafter"/>
</dbReference>
<evidence type="ECO:0000256" key="3">
    <source>
        <dbReference type="ARBA" id="ARBA00022840"/>
    </source>
</evidence>
<dbReference type="InterPro" id="IPR038718">
    <property type="entry name" value="SNF2-like_sf"/>
</dbReference>
<dbReference type="GO" id="GO:0016787">
    <property type="term" value="F:hydrolase activity"/>
    <property type="evidence" value="ECO:0007669"/>
    <property type="project" value="UniProtKB-KW"/>
</dbReference>